<feature type="repeat" description="ANK" evidence="3">
    <location>
        <begin position="40"/>
        <end position="72"/>
    </location>
</feature>
<dbReference type="PANTHER" id="PTHR24198:SF165">
    <property type="entry name" value="ANKYRIN REPEAT-CONTAINING PROTEIN-RELATED"/>
    <property type="match status" value="1"/>
</dbReference>
<dbReference type="SMART" id="SM00248">
    <property type="entry name" value="ANK"/>
    <property type="match status" value="6"/>
</dbReference>
<evidence type="ECO:0000313" key="5">
    <source>
        <dbReference type="EMBL" id="UTC24866.1"/>
    </source>
</evidence>
<protein>
    <submittedName>
        <fullName evidence="5">Ankyrin repeat domain-containing protein</fullName>
    </submittedName>
</protein>
<dbReference type="Gene3D" id="1.25.40.20">
    <property type="entry name" value="Ankyrin repeat-containing domain"/>
    <property type="match status" value="2"/>
</dbReference>
<evidence type="ECO:0000256" key="2">
    <source>
        <dbReference type="ARBA" id="ARBA00023043"/>
    </source>
</evidence>
<dbReference type="EMBL" id="CP092900">
    <property type="protein sequence ID" value="UTC24866.1"/>
    <property type="molecule type" value="Genomic_DNA"/>
</dbReference>
<feature type="repeat" description="ANK" evidence="3">
    <location>
        <begin position="106"/>
        <end position="138"/>
    </location>
</feature>
<dbReference type="PROSITE" id="PS50297">
    <property type="entry name" value="ANK_REP_REGION"/>
    <property type="match status" value="5"/>
</dbReference>
<feature type="region of interest" description="Disordered" evidence="4">
    <location>
        <begin position="336"/>
        <end position="360"/>
    </location>
</feature>
<organism evidence="5 6">
    <name type="scientific">Candidatus Comchoanobacter bicostacola</name>
    <dbReference type="NCBI Taxonomy" id="2919598"/>
    <lineage>
        <taxon>Bacteria</taxon>
        <taxon>Pseudomonadati</taxon>
        <taxon>Pseudomonadota</taxon>
        <taxon>Gammaproteobacteria</taxon>
        <taxon>Candidatus Comchoanobacterales</taxon>
        <taxon>Candidatus Comchoanobacteraceae</taxon>
        <taxon>Candidatus Comchoanobacter</taxon>
    </lineage>
</organism>
<dbReference type="InterPro" id="IPR036770">
    <property type="entry name" value="Ankyrin_rpt-contain_sf"/>
</dbReference>
<dbReference type="SUPFAM" id="SSF57850">
    <property type="entry name" value="RING/U-box"/>
    <property type="match status" value="1"/>
</dbReference>
<feature type="repeat" description="ANK" evidence="3">
    <location>
        <begin position="139"/>
        <end position="171"/>
    </location>
</feature>
<dbReference type="Pfam" id="PF12796">
    <property type="entry name" value="Ank_2"/>
    <property type="match status" value="2"/>
</dbReference>
<dbReference type="PROSITE" id="PS50088">
    <property type="entry name" value="ANK_REPEAT"/>
    <property type="match status" value="5"/>
</dbReference>
<evidence type="ECO:0000256" key="3">
    <source>
        <dbReference type="PROSITE-ProRule" id="PRU00023"/>
    </source>
</evidence>
<name>A0ABY5DMB6_9GAMM</name>
<dbReference type="InterPro" id="IPR002110">
    <property type="entry name" value="Ankyrin_rpt"/>
</dbReference>
<dbReference type="SUPFAM" id="SSF48403">
    <property type="entry name" value="Ankyrin repeat"/>
    <property type="match status" value="1"/>
</dbReference>
<dbReference type="Proteomes" id="UP001055955">
    <property type="component" value="Chromosome"/>
</dbReference>
<accession>A0ABY5DMB6</accession>
<keyword evidence="6" id="KW-1185">Reference proteome</keyword>
<evidence type="ECO:0000313" key="6">
    <source>
        <dbReference type="Proteomes" id="UP001055955"/>
    </source>
</evidence>
<evidence type="ECO:0000256" key="1">
    <source>
        <dbReference type="ARBA" id="ARBA00022737"/>
    </source>
</evidence>
<proteinExistence type="predicted"/>
<dbReference type="PANTHER" id="PTHR24198">
    <property type="entry name" value="ANKYRIN REPEAT AND PROTEIN KINASE DOMAIN-CONTAINING PROTEIN"/>
    <property type="match status" value="1"/>
</dbReference>
<sequence>MNTLNDDLNSDLYAAVVAGNIEAVGASIEAGADVNKPNKDGLSPLSLAAINGKLEAVSTLIKAGAEVNPLDDNRAWLPLCTAAKGGHQEVVHALIEAGAHVNQSSNGTTALCIAAANGKLEAVSTLIEAEADVNQIDTQGLTPLLVAAGYGHLEVVTALIEVSADLNQSNNEGETPLLLAAKMEHTDIMEYFFSIGIDYESARAYAEKKGLKECELKLRQSWHIFISQSLEANADYQDRYRKIESLISKCPVMLEPLYNPLVLVPSGYSIEESSWRSIESVAMASNTAPLCPQTRKVITSACPNYTLKEANEKLWMEIEALYQEMIRSAPLADASMFQSEPKPRGAGGEAPGKIRRLGKQ</sequence>
<gene>
    <name evidence="5" type="ORF">MMH89_01710</name>
</gene>
<dbReference type="RefSeq" id="WP_258568655.1">
    <property type="nucleotide sequence ID" value="NZ_CP092900.1"/>
</dbReference>
<reference evidence="5 6" key="1">
    <citation type="journal article" date="2022" name="Nat. Microbiol.">
        <title>The microbiome of a bacterivorous marine choanoflagellate contains a resource-demanding obligate bacterial associate.</title>
        <authorList>
            <person name="Needham D.M."/>
            <person name="Poirier C."/>
            <person name="Bachy C."/>
            <person name="George E.E."/>
            <person name="Wilken S."/>
            <person name="Yung C.C.M."/>
            <person name="Limardo A.J."/>
            <person name="Morando M."/>
            <person name="Sudek L."/>
            <person name="Malmstrom R.R."/>
            <person name="Keeling P.J."/>
            <person name="Santoro A.E."/>
            <person name="Worden A.Z."/>
        </authorList>
    </citation>
    <scope>NUCLEOTIDE SEQUENCE [LARGE SCALE GENOMIC DNA]</scope>
    <source>
        <strain evidence="5 6">Comchoano-1</strain>
    </source>
</reference>
<keyword evidence="2 3" id="KW-0040">ANK repeat</keyword>
<feature type="repeat" description="ANK" evidence="3">
    <location>
        <begin position="74"/>
        <end position="106"/>
    </location>
</feature>
<feature type="repeat" description="ANK" evidence="3">
    <location>
        <begin position="172"/>
        <end position="204"/>
    </location>
</feature>
<keyword evidence="1" id="KW-0677">Repeat</keyword>
<evidence type="ECO:0000256" key="4">
    <source>
        <dbReference type="SAM" id="MobiDB-lite"/>
    </source>
</evidence>